<dbReference type="eggNOG" id="ENOG502QQ65">
    <property type="taxonomic scope" value="Eukaryota"/>
</dbReference>
<dbReference type="EMBL" id="CR940352">
    <property type="protein sequence ID" value="CAI75433.1"/>
    <property type="molecule type" value="Genomic_DNA"/>
</dbReference>
<evidence type="ECO:0000313" key="3">
    <source>
        <dbReference type="Proteomes" id="UP000001950"/>
    </source>
</evidence>
<reference evidence="2 3" key="1">
    <citation type="journal article" date="2005" name="Science">
        <title>Genome of the host-cell transforming parasite Theileria annulata compared with T. parva.</title>
        <authorList>
            <person name="Pain A."/>
            <person name="Renauld H."/>
            <person name="Berriman M."/>
            <person name="Murphy L."/>
            <person name="Yeats C.A."/>
            <person name="Weir W."/>
            <person name="Kerhornou A."/>
            <person name="Aslett M."/>
            <person name="Bishop R."/>
            <person name="Bouchier C."/>
            <person name="Cochet M."/>
            <person name="Coulson R.M.R."/>
            <person name="Cronin A."/>
            <person name="de Villiers E.P."/>
            <person name="Fraser A."/>
            <person name="Fosker N."/>
            <person name="Gardner M."/>
            <person name="Goble A."/>
            <person name="Griffiths-Jones S."/>
            <person name="Harris D.E."/>
            <person name="Katzer F."/>
            <person name="Larke N."/>
            <person name="Lord A."/>
            <person name="Maser P."/>
            <person name="McKellar S."/>
            <person name="Mooney P."/>
            <person name="Morton F."/>
            <person name="Nene V."/>
            <person name="O'Neil S."/>
            <person name="Price C."/>
            <person name="Quail M.A."/>
            <person name="Rabbinowitsch E."/>
            <person name="Rawlings N.D."/>
            <person name="Rutter S."/>
            <person name="Saunders D."/>
            <person name="Seeger K."/>
            <person name="Shah T."/>
            <person name="Squares R."/>
            <person name="Squares S."/>
            <person name="Tivey A."/>
            <person name="Walker A.R."/>
            <person name="Woodward J."/>
            <person name="Dobbelaere D.A.E."/>
            <person name="Langsley G."/>
            <person name="Rajandream M.A."/>
            <person name="McKeever D."/>
            <person name="Shiels B."/>
            <person name="Tait A."/>
            <person name="Barrell B.G."/>
            <person name="Hall N."/>
        </authorList>
    </citation>
    <scope>NUCLEOTIDE SEQUENCE [LARGE SCALE GENOMIC DNA]</scope>
    <source>
        <strain evidence="3">Ankara</strain>
    </source>
</reference>
<feature type="region of interest" description="Disordered" evidence="1">
    <location>
        <begin position="2952"/>
        <end position="3096"/>
    </location>
</feature>
<dbReference type="RefSeq" id="XP_954909.1">
    <property type="nucleotide sequence ID" value="XM_949816.1"/>
</dbReference>
<dbReference type="OrthoDB" id="363085at2759"/>
<gene>
    <name evidence="2" type="ORF">TA03385</name>
</gene>
<feature type="compositionally biased region" description="Low complexity" evidence="1">
    <location>
        <begin position="2974"/>
        <end position="3002"/>
    </location>
</feature>
<feature type="compositionally biased region" description="Low complexity" evidence="1">
    <location>
        <begin position="3074"/>
        <end position="3096"/>
    </location>
</feature>
<keyword evidence="3" id="KW-1185">Reference proteome</keyword>
<dbReference type="InParanoid" id="Q4UCL8"/>
<protein>
    <submittedName>
        <fullName evidence="2">SfiI-subtelomeric related protein family member, putative</fullName>
    </submittedName>
</protein>
<proteinExistence type="predicted"/>
<dbReference type="InterPro" id="IPR007480">
    <property type="entry name" value="DUF529"/>
</dbReference>
<feature type="region of interest" description="Disordered" evidence="1">
    <location>
        <begin position="2542"/>
        <end position="2567"/>
    </location>
</feature>
<dbReference type="Pfam" id="PF04385">
    <property type="entry name" value="FAINT"/>
    <property type="match status" value="18"/>
</dbReference>
<feature type="compositionally biased region" description="Low complexity" evidence="1">
    <location>
        <begin position="3036"/>
        <end position="3061"/>
    </location>
</feature>
<dbReference type="GeneID" id="3865340"/>
<dbReference type="VEuPathDB" id="PiroplasmaDB:TA03385"/>
<name>Q4UCL8_THEAN</name>
<feature type="compositionally biased region" description="Basic and acidic residues" evidence="1">
    <location>
        <begin position="3062"/>
        <end position="3073"/>
    </location>
</feature>
<evidence type="ECO:0000313" key="2">
    <source>
        <dbReference type="EMBL" id="CAI75433.1"/>
    </source>
</evidence>
<evidence type="ECO:0000256" key="1">
    <source>
        <dbReference type="SAM" id="MobiDB-lite"/>
    </source>
</evidence>
<feature type="compositionally biased region" description="Low complexity" evidence="1">
    <location>
        <begin position="3010"/>
        <end position="3027"/>
    </location>
</feature>
<dbReference type="Proteomes" id="UP000001950">
    <property type="component" value="Chromosome 3"/>
</dbReference>
<dbReference type="KEGG" id="tan:TA03385"/>
<feature type="region of interest" description="Disordered" evidence="1">
    <location>
        <begin position="2518"/>
        <end position="2537"/>
    </location>
</feature>
<feature type="compositionally biased region" description="Polar residues" evidence="1">
    <location>
        <begin position="2546"/>
        <end position="2567"/>
    </location>
</feature>
<organism evidence="2 3">
    <name type="scientific">Theileria annulata</name>
    <dbReference type="NCBI Taxonomy" id="5874"/>
    <lineage>
        <taxon>Eukaryota</taxon>
        <taxon>Sar</taxon>
        <taxon>Alveolata</taxon>
        <taxon>Apicomplexa</taxon>
        <taxon>Aconoidasida</taxon>
        <taxon>Piroplasmida</taxon>
        <taxon>Theileriidae</taxon>
        <taxon>Theileria</taxon>
    </lineage>
</organism>
<dbReference type="STRING" id="5874.Q4UCL8"/>
<accession>Q4UCL8</accession>
<sequence>MFSLFELVGSDWKDITKDRYDVSKLKFFGDNDNELKSSDYSVTIFFLSYEFTFNSDVKCKKIMLAHDDVWKHDDYTEFADIKSFSLGLTSNNFFVKNQSDKSKKVDFKPTAVKTPTKVTVDLNATQSTNEFDYTDDNGVVTFKPKDNNVINKLVQGTTDIWEAKNDVNGILVRIKVSKGVKFLVVLLDNNKFTVFNLEGNEWKDVTSMRHDVTKLKFFGDNDFELKSSDYSVTIVDLSFAHIFNNEINCKKIKLGDDELWKHTDDPKFESIKSFSLGLASNSFFAKNQSNELKKIERGLEPEAMVTPTIASQVSAPLASSVSRPKGNPVGVDIENKQSTNEFDYTDDNGVVTYTPKSGNVFDKVVDGVKDVWQSKDDVNGTLVRIKVTKNIKYLAVLLDNNMFTLFHLENNEWKDITSQRYDVSKLKFFGENDTEITSSNYTVNIVFLTYEFTFNSGVKCKKIMLAHDDVWKHTDDSNYSDIKSFSLGLSSNAFFVKNQSDQSKKVDFTPTQAKATPVTKEESMVTPTIVSQVSTPLTSSVSTPKGTPVSLDIEKTQSTTEFEYTDKDGVVTYKVKSGHVFNKVTKGTTVIWDSKDVFGSLVRTMTINGVKYVAILLDNNMFKLFKQEGNEWTDITSNSHDITKLKFFGDNDTELKSSDYKVDLVDLSYTYTFNDGINCRKVKLGDNEVWKHTDDTKFSEIKSFRLGLVSNTFYVLNDKNESKKIDFKPTQATAELVSPTSVQQTSLAILAEPAPPKAAVTVIAPTGRPRPKKTPEVAAGPRTAITLDIGDKASNSAIDFKEDYLKNVMVFSAMDKYVFNKIVKTSRSSCCGSNCCGSNCCGSNCCESETVIWEAKNESEHFHTVYVDGLGTCSSTKNLSLHLCNGTFKHLKESESGPWTPYPGVADLDVKISNSNIQVDYFKKDNYRIYVAKPGYTIRKVMKKDASIWTAQNEHALKVVLMGSKKETKHLSILLKSGGLTLLFKGGKDQPWQNITSSKNKITDLKMYAMADDKSVELHKGHYSITLFNEFYGYLFYEGVGCVKVTHNGKNIWDLSEEGDFGCLKGVFLDLKSNKFNVMNDDDRCWVCEQVRKVNPVILDISSKASTDDFDFTVDHNRNINIYTSKGNAMFYQVIKTSGSNCCGSTCCGSETVIWETNDSKKYATKVFADGVGMCSSTKNVSIYLLNGDILHFGKGGRNEPWKPSDNKITLDVDKTSSTIGYDFVHHGETRTFTAKPGYQFKTVMLSSSWTWLVCGSSCCKSGCLSDHIFWEAQTDEECSTKVTVYGVKTTVTNINIFLKNNQVKHYHKVDGEWVTETSIVLNIDVNTDNDLFEYRSTRNFGHFNPKANLTIEKIVKTYKSNCCVSTCCGRTSCGSIDEVVIWSAKPEDHGLKAVLMGSSWGEKHLSILLQSGNFVLLRKVFRNYPWKDITKEKSDFSDIKMYSLDEGTSNYRELTETDYDPIIFESRYGYEFNDGIKCVKITYNDKLLWSHTDDPEYGYLKGLYLDLPKNQFIVTNLKDQTKEVYITFALDIKKTEGTREFYYFKDDDCQKYSAKSGHVFNKIVDGTKVIWQSSDNVFANLARSKSREDGKYLAILLTNRMFKLFKEEDNKWKDITSQRSDITKLTFLGDKDAELTSSDYTVTIADYSYQFKFNDGVKCKKVMYGDDDVWKPSDDPEYSEIKSFSLGLCSNSFIVKNQSDELKKITKSNVALDINNTESTNDFEHSESHDFHKYTAKSFRVFSKVVQGTKDIWVSNDDVYGTSVGVRTKDEQNYVVVLLDNSSFKLFQESGGNWTDITSGRFDVTMLKFLGENDDDLTSSNYTVELLGHRSSFTISYLFNRGPKCKTVMYGNDIVYDKNSFSCYKTINRFDFNPVSNTLYAVKNSCDWRTIDFKPPTTKGAPVTKPAETKPAGTTAVEAKTVTLTSAASTPTKVTVDISKNESTNEFEYTDESGVVTFKPKDNHVFDKISDGTKLIWESKESVFGTLVRIKVTKGVKYLAILLDNHMFTLFHEESGEWKDITSKRYDVSKLKFFGESDTELKSSDYSVNIVFLSYEFTFNTGVKCKKIKLAHDDVWKDTDDSNYSDIKSFSLGLSSNTFFVKNQSDKSKKLEFKPTEVTKVTLDIQNTQSSNEFDYTDDNGVVTYKVKSYHVFSKITQGTTDIWEAKDDVNGTLVRTKVSKGVKYLVVLLTNNMFTVFQEDAGEWKDVTSKRHDVTKLKFFDESDRELSKNDYEVSIVDLSFAYIFNSGVSCKKIMLGDDELWKHTDDTNFAEIKSFSLGLASNSFFVKNQSDQLKKIERALEAKPVEAKVTPTIAPVTATVSTPLTSAVTTPTKVTADISKTQTTNEFEYTDESGVVTYKPKDGNVFDKIVEGSTVIWESKTDVFGTLVRIKVTKGVKYLAILLDNHMFTLFHEESGEWKDITSKRYDVSKLKFFGESDTELKSSDYSVNIVFLSYEFTFNTGVKCKKIKLAHDDVWKDTDDSNYSDIKSFSLGLSSNTFFVKNQSDKSKKLEFKPTETKATQVTKEQTETEPVEAMVTAKSAPVTSAVSNPKATPSTDTGTKTPAVTPVAVDVSKTQTTNELDYSKDGDCEKYTPKDNHAFNKVVDGNTAVWESKDDIRCALVRTKSKDYGKYLAMLLTDNSFKLFKQEAGKNKPWTEITNKRHDVSKLKFLGDNDTELKSSDYTVTIVDYSYEFTLKAGIKCMKIKLGDEDVWKHDDDPKFSEITKFQLGLISNSFFVVNNKSESKKLDFNQTDAKATPITTPSKVSVDVDKTQSTNEFQYSMDASGFVTYTPKTGNVFNKVLNKNTVIWESKDDICGTLVMSKTEKENVHLAILLQNYSFVLVHSSDKGKNWTNITTQRHDVKKLKFLDDNDTEIKASDYKVKLVDLSYQYTFNTGVKCKKIKLGDEELWKHTDDTKFATITMFHLGLISNNFFVKNSSEFKKLEFKSTQAKSTPPATPAVKPAGTTGTQPKAVPTTKPTPAAKPAEQAKPAQTQAKPEAKPAESAKAAPTTPAAKSTQAQPEAKTSQAEPAKPAQTQAQAAGTTAAQAKATPAAKPEVKQSEAKPEAKPTGTQAKPPAKPAGQPKKPSAK</sequence>